<gene>
    <name evidence="2" type="ORF">CEXT_373691</name>
</gene>
<evidence type="ECO:0000256" key="1">
    <source>
        <dbReference type="SAM" id="Phobius"/>
    </source>
</evidence>
<reference evidence="2 3" key="1">
    <citation type="submission" date="2021-06" db="EMBL/GenBank/DDBJ databases">
        <title>Caerostris extrusa draft genome.</title>
        <authorList>
            <person name="Kono N."/>
            <person name="Arakawa K."/>
        </authorList>
    </citation>
    <scope>NUCLEOTIDE SEQUENCE [LARGE SCALE GENOMIC DNA]</scope>
</reference>
<dbReference type="Proteomes" id="UP001054945">
    <property type="component" value="Unassembled WGS sequence"/>
</dbReference>
<keyword evidence="3" id="KW-1185">Reference proteome</keyword>
<dbReference type="AlphaFoldDB" id="A0AAV4U2C4"/>
<keyword evidence="1" id="KW-1133">Transmembrane helix</keyword>
<feature type="transmembrane region" description="Helical" evidence="1">
    <location>
        <begin position="43"/>
        <end position="63"/>
    </location>
</feature>
<keyword evidence="1" id="KW-0812">Transmembrane</keyword>
<evidence type="ECO:0000313" key="2">
    <source>
        <dbReference type="EMBL" id="GIY51948.1"/>
    </source>
</evidence>
<protein>
    <submittedName>
        <fullName evidence="2">Uncharacterized protein</fullName>
    </submittedName>
</protein>
<sequence length="107" mass="11891">MSAYPFCARPTGLAVAIVSLKISLSTLNHLYDGPQNMTARTGNLILVFYGTTVMISSLLHILLQMATICVLDLINSTNEKDHQVEHDSVDWDRFNGMDSFSTERKGQ</sequence>
<accession>A0AAV4U2C4</accession>
<proteinExistence type="predicted"/>
<dbReference type="EMBL" id="BPLR01012177">
    <property type="protein sequence ID" value="GIY51948.1"/>
    <property type="molecule type" value="Genomic_DNA"/>
</dbReference>
<organism evidence="2 3">
    <name type="scientific">Caerostris extrusa</name>
    <name type="common">Bark spider</name>
    <name type="synonym">Caerostris bankana</name>
    <dbReference type="NCBI Taxonomy" id="172846"/>
    <lineage>
        <taxon>Eukaryota</taxon>
        <taxon>Metazoa</taxon>
        <taxon>Ecdysozoa</taxon>
        <taxon>Arthropoda</taxon>
        <taxon>Chelicerata</taxon>
        <taxon>Arachnida</taxon>
        <taxon>Araneae</taxon>
        <taxon>Araneomorphae</taxon>
        <taxon>Entelegynae</taxon>
        <taxon>Araneoidea</taxon>
        <taxon>Araneidae</taxon>
        <taxon>Caerostris</taxon>
    </lineage>
</organism>
<evidence type="ECO:0000313" key="3">
    <source>
        <dbReference type="Proteomes" id="UP001054945"/>
    </source>
</evidence>
<name>A0AAV4U2C4_CAEEX</name>
<feature type="transmembrane region" description="Helical" evidence="1">
    <location>
        <begin position="12"/>
        <end position="31"/>
    </location>
</feature>
<comment type="caution">
    <text evidence="2">The sequence shown here is derived from an EMBL/GenBank/DDBJ whole genome shotgun (WGS) entry which is preliminary data.</text>
</comment>
<keyword evidence="1" id="KW-0472">Membrane</keyword>